<dbReference type="OrthoDB" id="7545296at2"/>
<proteinExistence type="predicted"/>
<accession>A0A255YSM4</accession>
<dbReference type="Proteomes" id="UP000216998">
    <property type="component" value="Unassembled WGS sequence"/>
</dbReference>
<protein>
    <recommendedName>
        <fullName evidence="3">VOC domain-containing protein</fullName>
    </recommendedName>
</protein>
<reference evidence="1 2" key="1">
    <citation type="submission" date="2017-07" db="EMBL/GenBank/DDBJ databases">
        <title>Niveispirillum cyanobacteriorum sp. nov., isolated from cyanobacterial aggregates in a eutrophic lake.</title>
        <authorList>
            <person name="Cai H."/>
        </authorList>
    </citation>
    <scope>NUCLEOTIDE SEQUENCE [LARGE SCALE GENOMIC DNA]</scope>
    <source>
        <strain evidence="2">TH1-14</strain>
    </source>
</reference>
<dbReference type="RefSeq" id="WP_094458327.1">
    <property type="nucleotide sequence ID" value="NZ_NOXU01000032.1"/>
</dbReference>
<evidence type="ECO:0000313" key="2">
    <source>
        <dbReference type="Proteomes" id="UP000216998"/>
    </source>
</evidence>
<keyword evidence="2" id="KW-1185">Reference proteome</keyword>
<evidence type="ECO:0008006" key="3">
    <source>
        <dbReference type="Google" id="ProtNLM"/>
    </source>
</evidence>
<dbReference type="AlphaFoldDB" id="A0A255YSM4"/>
<dbReference type="SUPFAM" id="SSF54593">
    <property type="entry name" value="Glyoxalase/Bleomycin resistance protein/Dihydroxybiphenyl dioxygenase"/>
    <property type="match status" value="2"/>
</dbReference>
<sequence>MKLLRAATLTVTDPEASAARYVAWLDYSLVERGTLSSDLAAAWGAPASEGRAFVVLKPSSGAPVYLRFVAGDAVREYRPLRTYGWAAIEICVQDVLKVNERMLNSPFEIIGPPREIDGLPAIYPMQVKGPDGEIVYLTQIRSDLPAFDLPRAESLIDKLFILVMACSDMDASIDWFEKVVGLSLGRKMDIVYTMLANAFDLPMEQLHTISTVVHDRDVFLELDQYPDAATPRPAHAGQLPPGIAICTLSHPDLSKVKGDWITPPTRRDGAVYGGHLTGTLRAPDGTLVELVQLG</sequence>
<dbReference type="EMBL" id="NOXU01000032">
    <property type="protein sequence ID" value="OYQ31645.1"/>
    <property type="molecule type" value="Genomic_DNA"/>
</dbReference>
<organism evidence="1 2">
    <name type="scientific">Niveispirillum lacus</name>
    <dbReference type="NCBI Taxonomy" id="1981099"/>
    <lineage>
        <taxon>Bacteria</taxon>
        <taxon>Pseudomonadati</taxon>
        <taxon>Pseudomonadota</taxon>
        <taxon>Alphaproteobacteria</taxon>
        <taxon>Rhodospirillales</taxon>
        <taxon>Azospirillaceae</taxon>
        <taxon>Niveispirillum</taxon>
    </lineage>
</organism>
<gene>
    <name evidence="1" type="ORF">CHU95_21145</name>
</gene>
<name>A0A255YSM4_9PROT</name>
<comment type="caution">
    <text evidence="1">The sequence shown here is derived from an EMBL/GenBank/DDBJ whole genome shotgun (WGS) entry which is preliminary data.</text>
</comment>
<dbReference type="Gene3D" id="3.10.180.10">
    <property type="entry name" value="2,3-Dihydroxybiphenyl 1,2-Dioxygenase, domain 1"/>
    <property type="match status" value="2"/>
</dbReference>
<dbReference type="InterPro" id="IPR029068">
    <property type="entry name" value="Glyas_Bleomycin-R_OHBP_Dase"/>
</dbReference>
<evidence type="ECO:0000313" key="1">
    <source>
        <dbReference type="EMBL" id="OYQ31645.1"/>
    </source>
</evidence>